<evidence type="ECO:0000313" key="2">
    <source>
        <dbReference type="Proteomes" id="UP000658720"/>
    </source>
</evidence>
<dbReference type="EMBL" id="JADEVV010000098">
    <property type="protein sequence ID" value="MBE9255788.1"/>
    <property type="molecule type" value="Genomic_DNA"/>
</dbReference>
<sequence length="100" mass="11612">MSDLQPVTTVLAQRTIYETPGVFSPNQGIVSALINFPTLNEDLVIQRIIQDHQAKKAQENSLWRIGGGLYRSVPRTRGRFPSWGFNWGCCRFWSRRRYQQ</sequence>
<dbReference type="RefSeq" id="WP_194021381.1">
    <property type="nucleotide sequence ID" value="NZ_JADEVV010000098.1"/>
</dbReference>
<protein>
    <submittedName>
        <fullName evidence="1">Uncharacterized protein</fullName>
    </submittedName>
</protein>
<dbReference type="Proteomes" id="UP000658720">
    <property type="component" value="Unassembled WGS sequence"/>
</dbReference>
<organism evidence="1 2">
    <name type="scientific">Synechocystis salina LEGE 00031</name>
    <dbReference type="NCBI Taxonomy" id="1828736"/>
    <lineage>
        <taxon>Bacteria</taxon>
        <taxon>Bacillati</taxon>
        <taxon>Cyanobacteriota</taxon>
        <taxon>Cyanophyceae</taxon>
        <taxon>Synechococcales</taxon>
        <taxon>Merismopediaceae</taxon>
        <taxon>Synechocystis</taxon>
    </lineage>
</organism>
<keyword evidence="2" id="KW-1185">Reference proteome</keyword>
<name>A0ABR9VZG7_9SYNC</name>
<reference evidence="1 2" key="1">
    <citation type="submission" date="2020-10" db="EMBL/GenBank/DDBJ databases">
        <authorList>
            <person name="Castelo-Branco R."/>
            <person name="Eusebio N."/>
            <person name="Adriana R."/>
            <person name="Vieira A."/>
            <person name="Brugerolle De Fraissinette N."/>
            <person name="Rezende De Castro R."/>
            <person name="Schneider M.P."/>
            <person name="Vasconcelos V."/>
            <person name="Leao P.N."/>
        </authorList>
    </citation>
    <scope>NUCLEOTIDE SEQUENCE [LARGE SCALE GENOMIC DNA]</scope>
    <source>
        <strain evidence="1 2">LEGE 00031</strain>
    </source>
</reference>
<accession>A0ABR9VZG7</accession>
<evidence type="ECO:0000313" key="1">
    <source>
        <dbReference type="EMBL" id="MBE9255788.1"/>
    </source>
</evidence>
<comment type="caution">
    <text evidence="1">The sequence shown here is derived from an EMBL/GenBank/DDBJ whole genome shotgun (WGS) entry which is preliminary data.</text>
</comment>
<gene>
    <name evidence="1" type="ORF">IQ217_18550</name>
</gene>
<proteinExistence type="predicted"/>